<dbReference type="SUPFAM" id="SSF53254">
    <property type="entry name" value="Phosphoglycerate mutase-like"/>
    <property type="match status" value="1"/>
</dbReference>
<evidence type="ECO:0000313" key="4">
    <source>
        <dbReference type="Proteomes" id="UP000051783"/>
    </source>
</evidence>
<dbReference type="Proteomes" id="UP000051783">
    <property type="component" value="Unassembled WGS sequence"/>
</dbReference>
<dbReference type="RefSeq" id="WP_057705130.1">
    <property type="nucleotide sequence ID" value="NZ_JQCL01000001.1"/>
</dbReference>
<dbReference type="GO" id="GO:0016791">
    <property type="term" value="F:phosphatase activity"/>
    <property type="evidence" value="ECO:0007669"/>
    <property type="project" value="TreeGrafter"/>
</dbReference>
<evidence type="ECO:0000256" key="2">
    <source>
        <dbReference type="PIRSR" id="PIRSR613078-2"/>
    </source>
</evidence>
<dbReference type="SMART" id="SM00855">
    <property type="entry name" value="PGAM"/>
    <property type="match status" value="1"/>
</dbReference>
<dbReference type="InterPro" id="IPR050275">
    <property type="entry name" value="PGM_Phosphatase"/>
</dbReference>
<dbReference type="Pfam" id="PF00300">
    <property type="entry name" value="His_Phos_1"/>
    <property type="match status" value="1"/>
</dbReference>
<feature type="binding site" evidence="2">
    <location>
        <position position="58"/>
    </location>
    <ligand>
        <name>substrate</name>
    </ligand>
</feature>
<dbReference type="AlphaFoldDB" id="A0A0R2MMJ7"/>
<dbReference type="InterPro" id="IPR029033">
    <property type="entry name" value="His_PPase_superfam"/>
</dbReference>
<dbReference type="InterPro" id="IPR013078">
    <property type="entry name" value="His_Pase_superF_clade-1"/>
</dbReference>
<accession>A0A0R2MMJ7</accession>
<feature type="binding site" evidence="2">
    <location>
        <begin position="7"/>
        <end position="14"/>
    </location>
    <ligand>
        <name>substrate</name>
    </ligand>
</feature>
<dbReference type="PANTHER" id="PTHR48100">
    <property type="entry name" value="BROAD-SPECIFICITY PHOSPHATASE YOR283W-RELATED"/>
    <property type="match status" value="1"/>
</dbReference>
<feature type="active site" description="Proton donor/acceptor" evidence="1">
    <location>
        <position position="84"/>
    </location>
</feature>
<reference evidence="3 4" key="1">
    <citation type="journal article" date="2015" name="Genome Announc.">
        <title>Expanding the biotechnology potential of lactobacilli through comparative genomics of 213 strains and associated genera.</title>
        <authorList>
            <person name="Sun Z."/>
            <person name="Harris H.M."/>
            <person name="McCann A."/>
            <person name="Guo C."/>
            <person name="Argimon S."/>
            <person name="Zhang W."/>
            <person name="Yang X."/>
            <person name="Jeffery I.B."/>
            <person name="Cooney J.C."/>
            <person name="Kagawa T.F."/>
            <person name="Liu W."/>
            <person name="Song Y."/>
            <person name="Salvetti E."/>
            <person name="Wrobel A."/>
            <person name="Rasinkangas P."/>
            <person name="Parkhill J."/>
            <person name="Rea M.C."/>
            <person name="O'Sullivan O."/>
            <person name="Ritari J."/>
            <person name="Douillard F.P."/>
            <person name="Paul Ross R."/>
            <person name="Yang R."/>
            <person name="Briner A.E."/>
            <person name="Felis G.E."/>
            <person name="de Vos W.M."/>
            <person name="Barrangou R."/>
            <person name="Klaenhammer T.R."/>
            <person name="Caufield P.W."/>
            <person name="Cui Y."/>
            <person name="Zhang H."/>
            <person name="O'Toole P.W."/>
        </authorList>
    </citation>
    <scope>NUCLEOTIDE SEQUENCE [LARGE SCALE GENOMIC DNA]</scope>
    <source>
        <strain evidence="3 4">LMG 26013</strain>
    </source>
</reference>
<evidence type="ECO:0000313" key="3">
    <source>
        <dbReference type="EMBL" id="KRO14934.1"/>
    </source>
</evidence>
<organism evidence="3 4">
    <name type="scientific">Lactiplantibacillus xiangfangensis</name>
    <dbReference type="NCBI Taxonomy" id="942150"/>
    <lineage>
        <taxon>Bacteria</taxon>
        <taxon>Bacillati</taxon>
        <taxon>Bacillota</taxon>
        <taxon>Bacilli</taxon>
        <taxon>Lactobacillales</taxon>
        <taxon>Lactobacillaceae</taxon>
        <taxon>Lactiplantibacillus</taxon>
    </lineage>
</organism>
<dbReference type="PANTHER" id="PTHR48100:SF1">
    <property type="entry name" value="HISTIDINE PHOSPHATASE FAMILY PROTEIN-RELATED"/>
    <property type="match status" value="1"/>
</dbReference>
<comment type="caution">
    <text evidence="3">The sequence shown here is derived from an EMBL/GenBank/DDBJ whole genome shotgun (WGS) entry which is preliminary data.</text>
</comment>
<dbReference type="EMBL" id="JQCL01000001">
    <property type="protein sequence ID" value="KRO14934.1"/>
    <property type="molecule type" value="Genomic_DNA"/>
</dbReference>
<name>A0A0R2MMJ7_9LACO</name>
<sequence>MQIYFVRHGRTQFNLEHRFQGGRSDSPLLPDGIVDAQAAGKYLADTRFAKVYSSPQKRAMDTAKYVVAANQWQPEITVEPGFKEFDFGAWDGQAENEVQPRAYAQVLLKQPGKYDPSQAGGGESYAAFVARTTAAVRKIVAAAGTDNPLPLLVVAHGLVTTMTVKTLLGVPVAQLRDPFYMNGQLMKTIGNGIVDNGSVTVIETTDNEHFSLKKWNETSFLK</sequence>
<gene>
    <name evidence="3" type="ORF">IV64_GL001780</name>
</gene>
<dbReference type="CDD" id="cd07067">
    <property type="entry name" value="HP_PGM_like"/>
    <property type="match status" value="1"/>
</dbReference>
<dbReference type="PATRIC" id="fig|942150.3.peg.1851"/>
<dbReference type="GO" id="GO:0005737">
    <property type="term" value="C:cytoplasm"/>
    <property type="evidence" value="ECO:0007669"/>
    <property type="project" value="TreeGrafter"/>
</dbReference>
<dbReference type="STRING" id="942150.IV64_GL001780"/>
<proteinExistence type="predicted"/>
<feature type="active site" description="Tele-phosphohistidine intermediate" evidence="1">
    <location>
        <position position="8"/>
    </location>
</feature>
<keyword evidence="4" id="KW-1185">Reference proteome</keyword>
<dbReference type="OrthoDB" id="9782128at2"/>
<dbReference type="Gene3D" id="3.40.50.1240">
    <property type="entry name" value="Phosphoglycerate mutase-like"/>
    <property type="match status" value="1"/>
</dbReference>
<protein>
    <submittedName>
        <fullName evidence="3">Alpha-ribazole-5-phosphate phosphatase</fullName>
    </submittedName>
</protein>
<evidence type="ECO:0000256" key="1">
    <source>
        <dbReference type="PIRSR" id="PIRSR613078-1"/>
    </source>
</evidence>